<accession>A0A7J7IIC5</accession>
<dbReference type="GO" id="GO:0006364">
    <property type="term" value="P:rRNA processing"/>
    <property type="evidence" value="ECO:0007669"/>
    <property type="project" value="InterPro"/>
</dbReference>
<feature type="compositionally biased region" description="Basic and acidic residues" evidence="5">
    <location>
        <begin position="650"/>
        <end position="661"/>
    </location>
</feature>
<feature type="region of interest" description="Disordered" evidence="5">
    <location>
        <begin position="642"/>
        <end position="661"/>
    </location>
</feature>
<feature type="region of interest" description="Disordered" evidence="5">
    <location>
        <begin position="746"/>
        <end position="772"/>
    </location>
</feature>
<feature type="region of interest" description="Disordered" evidence="5">
    <location>
        <begin position="411"/>
        <end position="456"/>
    </location>
</feature>
<dbReference type="GO" id="GO:0032040">
    <property type="term" value="C:small-subunit processome"/>
    <property type="evidence" value="ECO:0007669"/>
    <property type="project" value="InterPro"/>
</dbReference>
<feature type="region of interest" description="Disordered" evidence="5">
    <location>
        <begin position="704"/>
        <end position="726"/>
    </location>
</feature>
<evidence type="ECO:0000256" key="2">
    <source>
        <dbReference type="ARBA" id="ARBA00022553"/>
    </source>
</evidence>
<feature type="compositionally biased region" description="Basic and acidic residues" evidence="5">
    <location>
        <begin position="1"/>
        <end position="17"/>
    </location>
</feature>
<keyword evidence="7" id="KW-1185">Reference proteome</keyword>
<feature type="region of interest" description="Disordered" evidence="5">
    <location>
        <begin position="1"/>
        <end position="53"/>
    </location>
</feature>
<dbReference type="Pfam" id="PF04615">
    <property type="entry name" value="Utp14"/>
    <property type="match status" value="1"/>
</dbReference>
<reference evidence="6 7" key="1">
    <citation type="journal article" date="2020" name="J. Phycol.">
        <title>Comparative genome analysis reveals Cyanidiococcus gen. nov., a new extremophilic red algal genus sister to Cyanidioschyzon (Cyanidioschyzonaceae, Rhodophyta).</title>
        <authorList>
            <person name="Liu S.-L."/>
            <person name="Chiang Y.-R."/>
            <person name="Yoon H.S."/>
            <person name="Fu H.-Y."/>
        </authorList>
    </citation>
    <scope>NUCLEOTIDE SEQUENCE [LARGE SCALE GENOMIC DNA]</scope>
    <source>
        <strain evidence="6 7">THAL066</strain>
    </source>
</reference>
<feature type="compositionally biased region" description="Basic residues" evidence="5">
    <location>
        <begin position="283"/>
        <end position="304"/>
    </location>
</feature>
<keyword evidence="2" id="KW-0597">Phosphoprotein</keyword>
<dbReference type="AlphaFoldDB" id="A0A7J7IIC5"/>
<feature type="compositionally biased region" description="Low complexity" evidence="5">
    <location>
        <begin position="527"/>
        <end position="538"/>
    </location>
</feature>
<comment type="caution">
    <text evidence="6">The sequence shown here is derived from an EMBL/GenBank/DDBJ whole genome shotgun (WGS) entry which is preliminary data.</text>
</comment>
<name>A0A7J7IIC5_9RHOD</name>
<proteinExistence type="predicted"/>
<dbReference type="PANTHER" id="PTHR14150:SF12">
    <property type="entry name" value="U3 SMALL NUCLEOLAR RNA-ASSOCIATED PROTEIN 14 HOMOLOG A"/>
    <property type="match status" value="1"/>
</dbReference>
<evidence type="ECO:0000256" key="3">
    <source>
        <dbReference type="ARBA" id="ARBA00023242"/>
    </source>
</evidence>
<feature type="compositionally biased region" description="Polar residues" evidence="5">
    <location>
        <begin position="552"/>
        <end position="563"/>
    </location>
</feature>
<feature type="coiled-coil region" evidence="4">
    <location>
        <begin position="823"/>
        <end position="850"/>
    </location>
</feature>
<comment type="subcellular location">
    <subcellularLocation>
        <location evidence="1">Nucleus</location>
        <location evidence="1">Nucleolus</location>
    </subcellularLocation>
</comment>
<feature type="coiled-coil region" evidence="4">
    <location>
        <begin position="336"/>
        <end position="366"/>
    </location>
</feature>
<protein>
    <recommendedName>
        <fullName evidence="8">U3 snoRNP protein</fullName>
    </recommendedName>
</protein>
<dbReference type="Proteomes" id="UP000530660">
    <property type="component" value="Unassembled WGS sequence"/>
</dbReference>
<evidence type="ECO:0008006" key="8">
    <source>
        <dbReference type="Google" id="ProtNLM"/>
    </source>
</evidence>
<evidence type="ECO:0000313" key="7">
    <source>
        <dbReference type="Proteomes" id="UP000530660"/>
    </source>
</evidence>
<dbReference type="PANTHER" id="PTHR14150">
    <property type="entry name" value="U3 SMALL NUCLEOLAR RNA-ASSOCIATED PROTEIN 14"/>
    <property type="match status" value="1"/>
</dbReference>
<organism evidence="6 7">
    <name type="scientific">Cyanidiococcus yangmingshanensis</name>
    <dbReference type="NCBI Taxonomy" id="2690220"/>
    <lineage>
        <taxon>Eukaryota</taxon>
        <taxon>Rhodophyta</taxon>
        <taxon>Bangiophyceae</taxon>
        <taxon>Cyanidiales</taxon>
        <taxon>Cyanidiaceae</taxon>
        <taxon>Cyanidiococcus</taxon>
    </lineage>
</organism>
<dbReference type="OrthoDB" id="277439at2759"/>
<dbReference type="EMBL" id="VWRR01000012">
    <property type="protein sequence ID" value="KAF6002071.1"/>
    <property type="molecule type" value="Genomic_DNA"/>
</dbReference>
<evidence type="ECO:0000313" key="6">
    <source>
        <dbReference type="EMBL" id="KAF6002071.1"/>
    </source>
</evidence>
<feature type="region of interest" description="Disordered" evidence="5">
    <location>
        <begin position="281"/>
        <end position="306"/>
    </location>
</feature>
<sequence length="977" mass="108391">MSGRDELEIDRLPREDPAASIQRWLDPALDSDGVSEEHDGVPNGASPTGDSKEWLLLSDESDEEAAAEAHDELLRSVLGRVPSRARHVRERLDAPTEHPEQPSLGWSATAQQPQVQVEDFLDTFLARDVHHEELKRHLERLARLRAEKELEPPPHRLAAARAKQQASYCAMTTELKVWQPAVHRLESKTHLSFPLPDASGHEGAAELGAASDLEWMHQSLCKTPRPGLEQTVRDLLAAQEALDEQQIMAAEARSVQHLTLAEMERRRDELARNRALVFYKEQRAKRQKRTKSQRSRGLQKRRRERSRELYTRDLEAIVAAAAPRQEAASDHDAEQVAAARRELEALGREQERQRALERANQRHRQRSRWVRHQLRRGVEKLDASTREAVQEQRRLGEAALCRPSVQLGTKEDGLELERTKRLDSPELHSEVKDSDSDGDSVVPARSKSKSGQRQWDLTGSAISNLAFMRRASQGAEAQDADQSQVPVDDWIQARRRFGGCPEEAEWVEADAPSSDEGIDRDSDGCTRSASSNSNERSACGIRTLPHDRGSWPSKNTFERSNQVPGEETPKHVSNKRPLGQRFHGTFTDDPPRPVLQSADTAQGIDASRAMTQAPPNSVPVSDNVQSKEECANAAALLSVDEQDTQTAQDGSDHRIDHRSKASESQLLVAGYMAKRKGASLGRGRTNPWLHMATAIATGAGDAVEDPPPPTHPMVNEHAPSPATKPSNKTLKLADGLGAMADAFSTGSGQTLREGTPLHFADRSPPPPSRVEHPHAGVDAQASTGMVFSETFIPEQPNPGQESVAKTTTEQEHWIRMAFEGAGVATAEDEAEFARHKSKQLDAEVDELEDTSVIPVVLPGWGFWSGAGLESAYERRLKQQQQEAAERVRAMAQARRRDRQSRHVILSERRVARAADTLQVRRVPAPFQTAAQFEAATVGNTPLGPEWVTARTHEQLVRPLVQTRRGVPIAPLRRHQAP</sequence>
<dbReference type="InterPro" id="IPR006709">
    <property type="entry name" value="SSU_processome_Utp14"/>
</dbReference>
<evidence type="ECO:0000256" key="1">
    <source>
        <dbReference type="ARBA" id="ARBA00004604"/>
    </source>
</evidence>
<evidence type="ECO:0000256" key="5">
    <source>
        <dbReference type="SAM" id="MobiDB-lite"/>
    </source>
</evidence>
<feature type="region of interest" description="Disordered" evidence="5">
    <location>
        <begin position="508"/>
        <end position="581"/>
    </location>
</feature>
<gene>
    <name evidence="6" type="ORF">F1559_004178</name>
</gene>
<keyword evidence="4" id="KW-0175">Coiled coil</keyword>
<feature type="compositionally biased region" description="Basic and acidic residues" evidence="5">
    <location>
        <begin position="411"/>
        <end position="435"/>
    </location>
</feature>
<keyword evidence="3" id="KW-0539">Nucleus</keyword>
<evidence type="ECO:0000256" key="4">
    <source>
        <dbReference type="SAM" id="Coils"/>
    </source>
</evidence>